<organism evidence="1 2">
    <name type="scientific">Azoarcus sp. (strain BH72)</name>
    <dbReference type="NCBI Taxonomy" id="418699"/>
    <lineage>
        <taxon>Bacteria</taxon>
        <taxon>Pseudomonadati</taxon>
        <taxon>Pseudomonadota</taxon>
        <taxon>Betaproteobacteria</taxon>
        <taxon>Rhodocyclales</taxon>
        <taxon>Zoogloeaceae</taxon>
        <taxon>Azoarcus</taxon>
    </lineage>
</organism>
<dbReference type="AlphaFoldDB" id="A1K512"/>
<dbReference type="PANTHER" id="PTHR37625">
    <property type="entry name" value="OUTER MEMBRANE LIPOPROTEIN-RELATED"/>
    <property type="match status" value="1"/>
</dbReference>
<sequence length="204" mass="22077">MNFLDWPALPIFQGCKARRRPSSTRAFIARVPSPAGRILYVCASLFLAGCAVTSTPPRLVLSAETALNRDGSGASLSVVVRTYQLRDRRAFDRLGFDVFGGGRSDTEIFGAELLSSQEFVLTPGARLSDALPLHAEASYVGIVGLFMQPDGELWRGLVDAQATRKLGLQVRLQECYLRIESPAPLKIPGQTEGRTPSCPAGRPS</sequence>
<dbReference type="KEGG" id="azo:azo1300"/>
<dbReference type="RefSeq" id="WP_011765033.1">
    <property type="nucleotide sequence ID" value="NC_008702.1"/>
</dbReference>
<dbReference type="Proteomes" id="UP000002588">
    <property type="component" value="Chromosome"/>
</dbReference>
<dbReference type="InterPro" id="IPR038706">
    <property type="entry name" value="Type_VI_SciN-like_sf"/>
</dbReference>
<evidence type="ECO:0000313" key="2">
    <source>
        <dbReference type="Proteomes" id="UP000002588"/>
    </source>
</evidence>
<dbReference type="PANTHER" id="PTHR37625:SF4">
    <property type="entry name" value="OUTER MEMBRANE LIPOPROTEIN"/>
    <property type="match status" value="1"/>
</dbReference>
<evidence type="ECO:0008006" key="3">
    <source>
        <dbReference type="Google" id="ProtNLM"/>
    </source>
</evidence>
<dbReference type="Gene3D" id="2.60.40.4150">
    <property type="entry name" value="Type VI secretion system, lipoprotein SciN"/>
    <property type="match status" value="1"/>
</dbReference>
<name>A1K512_AZOSB</name>
<dbReference type="NCBIfam" id="TIGR03352">
    <property type="entry name" value="VI_chp_3"/>
    <property type="match status" value="1"/>
</dbReference>
<dbReference type="eggNOG" id="COG3521">
    <property type="taxonomic scope" value="Bacteria"/>
</dbReference>
<dbReference type="EMBL" id="AM406670">
    <property type="protein sequence ID" value="CAL93917.1"/>
    <property type="molecule type" value="Genomic_DNA"/>
</dbReference>
<dbReference type="Pfam" id="PF12790">
    <property type="entry name" value="T6SS-SciN"/>
    <property type="match status" value="1"/>
</dbReference>
<keyword evidence="2" id="KW-1185">Reference proteome</keyword>
<gene>
    <name evidence="1" type="ordered locus">azo1300</name>
</gene>
<accession>A1K512</accession>
<protein>
    <recommendedName>
        <fullName evidence="3">Type VI secretion system lipoprotein TssJ</fullName>
    </recommendedName>
</protein>
<reference evidence="1 2" key="1">
    <citation type="journal article" date="2006" name="Nat. Biotechnol.">
        <title>Complete genome of the mutualistic, N2-fixing grass endophyte Azoarcus sp. strain BH72.</title>
        <authorList>
            <person name="Krause A."/>
            <person name="Ramakumar A."/>
            <person name="Bartels D."/>
            <person name="Battistoni F."/>
            <person name="Bekel T."/>
            <person name="Boch J."/>
            <person name="Boehm M."/>
            <person name="Friedrich F."/>
            <person name="Hurek T."/>
            <person name="Krause L."/>
            <person name="Linke B."/>
            <person name="McHardy A.C."/>
            <person name="Sarkar A."/>
            <person name="Schneiker S."/>
            <person name="Syed A.A."/>
            <person name="Thauer R."/>
            <person name="Vorhoelter F.-J."/>
            <person name="Weidner S."/>
            <person name="Puehler A."/>
            <person name="Reinhold-Hurek B."/>
            <person name="Kaiser O."/>
            <person name="Goesmann A."/>
        </authorList>
    </citation>
    <scope>NUCLEOTIDE SEQUENCE [LARGE SCALE GENOMIC DNA]</scope>
    <source>
        <strain evidence="1 2">BH72</strain>
    </source>
</reference>
<evidence type="ECO:0000313" key="1">
    <source>
        <dbReference type="EMBL" id="CAL93917.1"/>
    </source>
</evidence>
<dbReference type="HOGENOM" id="CLU_1479575_0_0_4"/>
<proteinExistence type="predicted"/>
<dbReference type="InterPro" id="IPR017734">
    <property type="entry name" value="T6SS_SciN"/>
</dbReference>
<dbReference type="STRING" id="62928.azo1300"/>